<dbReference type="HOGENOM" id="CLU_044999_1_0_1"/>
<reference evidence="3" key="2">
    <citation type="submission" date="2015-01" db="EMBL/GenBank/DDBJ databases">
        <title>Evolutionary Origins and Diversification of the Mycorrhizal Mutualists.</title>
        <authorList>
            <consortium name="DOE Joint Genome Institute"/>
            <consortium name="Mycorrhizal Genomics Consortium"/>
            <person name="Kohler A."/>
            <person name="Kuo A."/>
            <person name="Nagy L.G."/>
            <person name="Floudas D."/>
            <person name="Copeland A."/>
            <person name="Barry K.W."/>
            <person name="Cichocki N."/>
            <person name="Veneault-Fourrey C."/>
            <person name="LaButti K."/>
            <person name="Lindquist E.A."/>
            <person name="Lipzen A."/>
            <person name="Lundell T."/>
            <person name="Morin E."/>
            <person name="Murat C."/>
            <person name="Riley R."/>
            <person name="Ohm R."/>
            <person name="Sun H."/>
            <person name="Tunlid A."/>
            <person name="Henrissat B."/>
            <person name="Grigoriev I.V."/>
            <person name="Hibbett D.S."/>
            <person name="Martin F."/>
        </authorList>
    </citation>
    <scope>NUCLEOTIDE SEQUENCE [LARGE SCALE GENOMIC DNA]</scope>
    <source>
        <strain evidence="3">MUT 4182</strain>
    </source>
</reference>
<sequence length="305" mass="33368">MPSLSDVKASNAAYSSTYRPTALFVGGTSGCGEGTAEAFARATQGRAHILICGRNREAAEKIIASLPKHPESKYEFVECDATLMKNVVKAAEDVKHKISEADGKSTLNYLVLSQGIMTMNGFDPTSEGIDKKLALHFYSRWKFVDELLPLLEKASSDGEEARMMSILAPGTSGALDATDFGLKKKYSVTRAATQAPGYNDNFVAEYAARHPNVSFIHIMPGFVNTPLSQNLPWYFKPLISAANLFSRSISDCGEYMTSALLNPAYKTGGFWLNQNGDSISTSRLYIGDEDARKKLVEHYTKEVAF</sequence>
<dbReference type="Gene3D" id="3.40.50.720">
    <property type="entry name" value="NAD(P)-binding Rossmann-like Domain"/>
    <property type="match status" value="1"/>
</dbReference>
<accession>A0A0C3KJN6</accession>
<keyword evidence="1" id="KW-0560">Oxidoreductase</keyword>
<dbReference type="Proteomes" id="UP000054248">
    <property type="component" value="Unassembled WGS sequence"/>
</dbReference>
<dbReference type="InterPro" id="IPR002347">
    <property type="entry name" value="SDR_fam"/>
</dbReference>
<dbReference type="InterPro" id="IPR052228">
    <property type="entry name" value="Sec_Metab_Biosynth_Oxidored"/>
</dbReference>
<evidence type="ECO:0000256" key="1">
    <source>
        <dbReference type="ARBA" id="ARBA00023002"/>
    </source>
</evidence>
<dbReference type="SUPFAM" id="SSF51735">
    <property type="entry name" value="NAD(P)-binding Rossmann-fold domains"/>
    <property type="match status" value="1"/>
</dbReference>
<proteinExistence type="predicted"/>
<organism evidence="2 3">
    <name type="scientific">Tulasnella calospora MUT 4182</name>
    <dbReference type="NCBI Taxonomy" id="1051891"/>
    <lineage>
        <taxon>Eukaryota</taxon>
        <taxon>Fungi</taxon>
        <taxon>Dikarya</taxon>
        <taxon>Basidiomycota</taxon>
        <taxon>Agaricomycotina</taxon>
        <taxon>Agaricomycetes</taxon>
        <taxon>Cantharellales</taxon>
        <taxon>Tulasnellaceae</taxon>
        <taxon>Tulasnella</taxon>
    </lineage>
</organism>
<keyword evidence="3" id="KW-1185">Reference proteome</keyword>
<dbReference type="InterPro" id="IPR036291">
    <property type="entry name" value="NAD(P)-bd_dom_sf"/>
</dbReference>
<dbReference type="STRING" id="1051891.A0A0C3KJN6"/>
<reference evidence="2 3" key="1">
    <citation type="submission" date="2014-04" db="EMBL/GenBank/DDBJ databases">
        <authorList>
            <consortium name="DOE Joint Genome Institute"/>
            <person name="Kuo A."/>
            <person name="Girlanda M."/>
            <person name="Perotto S."/>
            <person name="Kohler A."/>
            <person name="Nagy L.G."/>
            <person name="Floudas D."/>
            <person name="Copeland A."/>
            <person name="Barry K.W."/>
            <person name="Cichocki N."/>
            <person name="Veneault-Fourrey C."/>
            <person name="LaButti K."/>
            <person name="Lindquist E.A."/>
            <person name="Lipzen A."/>
            <person name="Lundell T."/>
            <person name="Morin E."/>
            <person name="Murat C."/>
            <person name="Sun H."/>
            <person name="Tunlid A."/>
            <person name="Henrissat B."/>
            <person name="Grigoriev I.V."/>
            <person name="Hibbett D.S."/>
            <person name="Martin F."/>
            <person name="Nordberg H.P."/>
            <person name="Cantor M.N."/>
            <person name="Hua S.X."/>
        </authorList>
    </citation>
    <scope>NUCLEOTIDE SEQUENCE [LARGE SCALE GENOMIC DNA]</scope>
    <source>
        <strain evidence="2 3">MUT 4182</strain>
    </source>
</reference>
<dbReference type="PANTHER" id="PTHR47534">
    <property type="entry name" value="YALI0E05731P"/>
    <property type="match status" value="1"/>
</dbReference>
<dbReference type="AlphaFoldDB" id="A0A0C3KJN6"/>
<evidence type="ECO:0000313" key="2">
    <source>
        <dbReference type="EMBL" id="KIO21688.1"/>
    </source>
</evidence>
<protein>
    <recommendedName>
        <fullName evidence="4">NAD(P)-binding protein</fullName>
    </recommendedName>
</protein>
<evidence type="ECO:0008006" key="4">
    <source>
        <dbReference type="Google" id="ProtNLM"/>
    </source>
</evidence>
<name>A0A0C3KJN6_9AGAM</name>
<dbReference type="EMBL" id="KN823131">
    <property type="protein sequence ID" value="KIO21688.1"/>
    <property type="molecule type" value="Genomic_DNA"/>
</dbReference>
<dbReference type="OrthoDB" id="2898509at2759"/>
<dbReference type="GO" id="GO:0016491">
    <property type="term" value="F:oxidoreductase activity"/>
    <property type="evidence" value="ECO:0007669"/>
    <property type="project" value="UniProtKB-KW"/>
</dbReference>
<dbReference type="PANTHER" id="PTHR47534:SF3">
    <property type="entry name" value="ALCOHOL DEHYDROGENASE-LIKE C-TERMINAL DOMAIN-CONTAINING PROTEIN"/>
    <property type="match status" value="1"/>
</dbReference>
<evidence type="ECO:0000313" key="3">
    <source>
        <dbReference type="Proteomes" id="UP000054248"/>
    </source>
</evidence>
<dbReference type="Pfam" id="PF00106">
    <property type="entry name" value="adh_short"/>
    <property type="match status" value="1"/>
</dbReference>
<gene>
    <name evidence="2" type="ORF">M407DRAFT_245409</name>
</gene>